<dbReference type="SUPFAM" id="SSF53098">
    <property type="entry name" value="Ribonuclease H-like"/>
    <property type="match status" value="1"/>
</dbReference>
<dbReference type="EMBL" id="CP012752">
    <property type="protein sequence ID" value="ALG12261.1"/>
    <property type="molecule type" value="Genomic_DNA"/>
</dbReference>
<evidence type="ECO:0000259" key="1">
    <source>
        <dbReference type="PROSITE" id="PS50994"/>
    </source>
</evidence>
<accession>A0A0N9I395</accession>
<dbReference type="InterPro" id="IPR001584">
    <property type="entry name" value="Integrase_cat-core"/>
</dbReference>
<organism evidence="2 3">
    <name type="scientific">Kibdelosporangium phytohabitans</name>
    <dbReference type="NCBI Taxonomy" id="860235"/>
    <lineage>
        <taxon>Bacteria</taxon>
        <taxon>Bacillati</taxon>
        <taxon>Actinomycetota</taxon>
        <taxon>Actinomycetes</taxon>
        <taxon>Pseudonocardiales</taxon>
        <taxon>Pseudonocardiaceae</taxon>
        <taxon>Kibdelosporangium</taxon>
    </lineage>
</organism>
<dbReference type="Pfam" id="PF13683">
    <property type="entry name" value="rve_3"/>
    <property type="match status" value="1"/>
</dbReference>
<dbReference type="STRING" id="860235.AOZ06_40205"/>
<evidence type="ECO:0000313" key="3">
    <source>
        <dbReference type="Proteomes" id="UP000063699"/>
    </source>
</evidence>
<proteinExistence type="predicted"/>
<dbReference type="GO" id="GO:0015074">
    <property type="term" value="P:DNA integration"/>
    <property type="evidence" value="ECO:0007669"/>
    <property type="project" value="InterPro"/>
</dbReference>
<dbReference type="AlphaFoldDB" id="A0A0N9I395"/>
<feature type="domain" description="Integrase catalytic" evidence="1">
    <location>
        <begin position="79"/>
        <end position="245"/>
    </location>
</feature>
<dbReference type="OrthoDB" id="1551204at2"/>
<dbReference type="Gene3D" id="3.30.420.10">
    <property type="entry name" value="Ribonuclease H-like superfamily/Ribonuclease H"/>
    <property type="match status" value="1"/>
</dbReference>
<gene>
    <name evidence="2" type="ORF">AOZ06_40205</name>
</gene>
<keyword evidence="3" id="KW-1185">Reference proteome</keyword>
<name>A0A0N9I395_9PSEU</name>
<dbReference type="GO" id="GO:0003676">
    <property type="term" value="F:nucleic acid binding"/>
    <property type="evidence" value="ECO:0007669"/>
    <property type="project" value="InterPro"/>
</dbReference>
<evidence type="ECO:0000313" key="2">
    <source>
        <dbReference type="EMBL" id="ALG12261.1"/>
    </source>
</evidence>
<dbReference type="InterPro" id="IPR036397">
    <property type="entry name" value="RNaseH_sf"/>
</dbReference>
<sequence>MSGSSCARRGTGRPRTVASIRHLVPRLANENPPRGYRRIHDELVILGIPIAASTVWEILKTAGVDPAAHRVTVTWADFLRSQAEAILARDFVETVTLTGVRQYILVAIHHASRRVHVLGTTAHPTHAWVTQAVRNLLMDLHDAAHLARVRFLIRDRDAKYPSLISKTLSSAGITTVLTDVRTPRTNAITERWVKTLRAELLDRTLIWNETHLRHALHGYERHYNLHRTHRSLTTAAPLRALPPTLEPGQIERLTAHRHDCLGGILHEYQRAA</sequence>
<dbReference type="Proteomes" id="UP000063699">
    <property type="component" value="Chromosome"/>
</dbReference>
<protein>
    <submittedName>
        <fullName evidence="2">Integrase</fullName>
    </submittedName>
</protein>
<dbReference type="InterPro" id="IPR012337">
    <property type="entry name" value="RNaseH-like_sf"/>
</dbReference>
<dbReference type="PROSITE" id="PS50994">
    <property type="entry name" value="INTEGRASE"/>
    <property type="match status" value="1"/>
</dbReference>
<dbReference type="KEGG" id="kphy:AOZ06_40205"/>
<reference evidence="2 3" key="1">
    <citation type="submission" date="2015-07" db="EMBL/GenBank/DDBJ databases">
        <title>Genome sequencing of Kibdelosporangium phytohabitans.</title>
        <authorList>
            <person name="Qin S."/>
            <person name="Xing K."/>
        </authorList>
    </citation>
    <scope>NUCLEOTIDE SEQUENCE [LARGE SCALE GENOMIC DNA]</scope>
    <source>
        <strain evidence="2 3">KLBMP1111</strain>
    </source>
</reference>